<organism evidence="2 3">
    <name type="scientific">Euplotes crassus</name>
    <dbReference type="NCBI Taxonomy" id="5936"/>
    <lineage>
        <taxon>Eukaryota</taxon>
        <taxon>Sar</taxon>
        <taxon>Alveolata</taxon>
        <taxon>Ciliophora</taxon>
        <taxon>Intramacronucleata</taxon>
        <taxon>Spirotrichea</taxon>
        <taxon>Hypotrichia</taxon>
        <taxon>Euplotida</taxon>
        <taxon>Euplotidae</taxon>
        <taxon>Moneuplotes</taxon>
    </lineage>
</organism>
<evidence type="ECO:0000313" key="2">
    <source>
        <dbReference type="EMBL" id="CAI2379012.1"/>
    </source>
</evidence>
<reference evidence="2" key="1">
    <citation type="submission" date="2023-07" db="EMBL/GenBank/DDBJ databases">
        <authorList>
            <consortium name="AG Swart"/>
            <person name="Singh M."/>
            <person name="Singh A."/>
            <person name="Seah K."/>
            <person name="Emmerich C."/>
        </authorList>
    </citation>
    <scope>NUCLEOTIDE SEQUENCE</scope>
    <source>
        <strain evidence="2">DP1</strain>
    </source>
</reference>
<keyword evidence="3" id="KW-1185">Reference proteome</keyword>
<feature type="compositionally biased region" description="Basic residues" evidence="1">
    <location>
        <begin position="52"/>
        <end position="62"/>
    </location>
</feature>
<protein>
    <submittedName>
        <fullName evidence="2">Uncharacterized protein</fullName>
    </submittedName>
</protein>
<evidence type="ECO:0000256" key="1">
    <source>
        <dbReference type="SAM" id="MobiDB-lite"/>
    </source>
</evidence>
<evidence type="ECO:0000313" key="3">
    <source>
        <dbReference type="Proteomes" id="UP001295684"/>
    </source>
</evidence>
<sequence length="211" mass="25081">MNFIQVENHYNQILKMESTMKSPFDTDSRRNSQAVKKPQNPSKKKLNSEKKVYKRKSRNPRHLRNENLRYLLTAVAKVKKDKNIFERKKPVYTNHIESGTMKSKIKKLQFKNTFSGSLNWKKTDNNFEKFKAELGIKIKRKKSHPQICLYPQTKDRSKKMKEKISKRIKSHKMLSPANYDEVPLYWGSQKHTLRVPKPISMHVKRRGMYSS</sequence>
<dbReference type="Proteomes" id="UP001295684">
    <property type="component" value="Unassembled WGS sequence"/>
</dbReference>
<gene>
    <name evidence="2" type="ORF">ECRASSUSDP1_LOCUS20417</name>
</gene>
<dbReference type="AlphaFoldDB" id="A0AAD2D3M3"/>
<accession>A0AAD2D3M3</accession>
<feature type="region of interest" description="Disordered" evidence="1">
    <location>
        <begin position="20"/>
        <end position="62"/>
    </location>
</feature>
<proteinExistence type="predicted"/>
<dbReference type="EMBL" id="CAMPGE010020815">
    <property type="protein sequence ID" value="CAI2379012.1"/>
    <property type="molecule type" value="Genomic_DNA"/>
</dbReference>
<comment type="caution">
    <text evidence="2">The sequence shown here is derived from an EMBL/GenBank/DDBJ whole genome shotgun (WGS) entry which is preliminary data.</text>
</comment>
<name>A0AAD2D3M3_EUPCR</name>